<name>A0A3A6QAJ7_9EURY</name>
<dbReference type="EMBL" id="QKNY01000012">
    <property type="protein sequence ID" value="RJX42931.1"/>
    <property type="molecule type" value="Genomic_DNA"/>
</dbReference>
<keyword evidence="3" id="KW-1185">Reference proteome</keyword>
<evidence type="ECO:0000256" key="1">
    <source>
        <dbReference type="SAM" id="MobiDB-lite"/>
    </source>
</evidence>
<accession>A0A3A6QAJ7</accession>
<evidence type="ECO:0000313" key="2">
    <source>
        <dbReference type="EMBL" id="RJX42931.1"/>
    </source>
</evidence>
<protein>
    <submittedName>
        <fullName evidence="2">Uncharacterized protein</fullName>
    </submittedName>
</protein>
<dbReference type="OrthoDB" id="334386at2157"/>
<feature type="region of interest" description="Disordered" evidence="1">
    <location>
        <begin position="322"/>
        <end position="351"/>
    </location>
</feature>
<evidence type="ECO:0000313" key="3">
    <source>
        <dbReference type="Proteomes" id="UP000276588"/>
    </source>
</evidence>
<dbReference type="Proteomes" id="UP000276588">
    <property type="component" value="Unassembled WGS sequence"/>
</dbReference>
<comment type="caution">
    <text evidence="2">The sequence shown here is derived from an EMBL/GenBank/DDBJ whole genome shotgun (WGS) entry which is preliminary data.</text>
</comment>
<reference evidence="2 3" key="1">
    <citation type="submission" date="2018-06" db="EMBL/GenBank/DDBJ databases">
        <title>Halonotius sp. F13-13 a new haloarchaeeon isolated from a solar saltern from Isla Cristina, Huelva, Spain.</title>
        <authorList>
            <person name="Duran-Viseras A."/>
            <person name="Sanchez-Porro C."/>
            <person name="Ventosa A."/>
        </authorList>
    </citation>
    <scope>NUCLEOTIDE SEQUENCE [LARGE SCALE GENOMIC DNA]</scope>
    <source>
        <strain evidence="2 3">F13-13</strain>
    </source>
</reference>
<dbReference type="AlphaFoldDB" id="A0A3A6QAJ7"/>
<sequence length="575" mass="64297">MPDGDDIHSVHRIAGEFQRSTYSIFEDSREKDIALWQPGTVVEDIQSLPSPREAKQRAESFLSLANSCDLAVAPEWSYSVDWVRDHNELFANESPLFVLGCRPVEIEEIRETLENLNEDFRVIGEDLPDEPGKEFVTPTIIPLRADALDGVDDPIIVIQYKTYPMSEGANPNEADNLALGSRIHHFGPSSGPGIVVWTCSDLLNEDLRDQVITYAQRGNIVVHPQCNPEPFHPEWTDFRSRIFNNRNDVTYVCANWGNVPGVDEDEVQWGYSGVYQKAQKWSSLVNYDRTYNNAGLHGASLSNHAEYVWTLVDDGVSKLRVRREGNSSAPAQARRPEPQILSTSTWGGSAYDEPPGRIDECGCEVCDNCDCQECSNCSRLERQRQLPDTPRDAELVTAVTLWRLEVDEMDGLDTRWDVPLAALKNLQGNGDEELGHSFAVHEHRRGNSVEKNSRRLLETFQAASEGYGRSVDPAGRCGPLDIPINATDNGERGVDISLSRLDDPTAGTRRQRLTDIAKLWIHQEQRNFKPLVLMVSAAETQLEGIDGLEDVTNGKVEPEDITASGSQVKFVEVNR</sequence>
<proteinExistence type="predicted"/>
<organism evidence="2 3">
    <name type="scientific">Halonotius aquaticus</name>
    <dbReference type="NCBI Taxonomy" id="2216978"/>
    <lineage>
        <taxon>Archaea</taxon>
        <taxon>Methanobacteriati</taxon>
        <taxon>Methanobacteriota</taxon>
        <taxon>Stenosarchaea group</taxon>
        <taxon>Halobacteria</taxon>
        <taxon>Halobacteriales</taxon>
        <taxon>Haloferacaceae</taxon>
        <taxon>Halonotius</taxon>
    </lineage>
</organism>
<gene>
    <name evidence="2" type="ORF">DM826_07995</name>
</gene>
<dbReference type="RefSeq" id="WP_120102883.1">
    <property type="nucleotide sequence ID" value="NZ_QKNY01000012.1"/>
</dbReference>